<organism evidence="1 2">
    <name type="scientific">Herbiconiux daphne</name>
    <dbReference type="NCBI Taxonomy" id="2970914"/>
    <lineage>
        <taxon>Bacteria</taxon>
        <taxon>Bacillati</taxon>
        <taxon>Actinomycetota</taxon>
        <taxon>Actinomycetes</taxon>
        <taxon>Micrococcales</taxon>
        <taxon>Microbacteriaceae</taxon>
        <taxon>Herbiconiux</taxon>
    </lineage>
</organism>
<evidence type="ECO:0000313" key="1">
    <source>
        <dbReference type="EMBL" id="MCS5736442.1"/>
    </source>
</evidence>
<reference evidence="1" key="1">
    <citation type="submission" date="2022-08" db="EMBL/GenBank/DDBJ databases">
        <authorList>
            <person name="Deng Y."/>
            <person name="Han X.-F."/>
            <person name="Zhang Y.-Q."/>
        </authorList>
    </citation>
    <scope>NUCLEOTIDE SEQUENCE</scope>
    <source>
        <strain evidence="1">CPCC 203386</strain>
    </source>
</reference>
<gene>
    <name evidence="1" type="ORF">N1032_22155</name>
</gene>
<sequence>TRQFFNLFNLFFCHYYSFMLKINVDEYLIVCDFVLMIISSLLSEYLQYKQSFIINFFCVFNNFGFLDIGDEKVLKIISIFLICSFVITPTP</sequence>
<evidence type="ECO:0008006" key="3">
    <source>
        <dbReference type="Google" id="ProtNLM"/>
    </source>
</evidence>
<proteinExistence type="predicted"/>
<comment type="caution">
    <text evidence="1">The sequence shown here is derived from an EMBL/GenBank/DDBJ whole genome shotgun (WGS) entry which is preliminary data.</text>
</comment>
<feature type="non-terminal residue" evidence="1">
    <location>
        <position position="1"/>
    </location>
</feature>
<evidence type="ECO:0000313" key="2">
    <source>
        <dbReference type="Proteomes" id="UP001165586"/>
    </source>
</evidence>
<dbReference type="EMBL" id="JANLCJ010000030">
    <property type="protein sequence ID" value="MCS5736442.1"/>
    <property type="molecule type" value="Genomic_DNA"/>
</dbReference>
<accession>A0ABT2H960</accession>
<dbReference type="RefSeq" id="WP_259542385.1">
    <property type="nucleotide sequence ID" value="NZ_JANLCJ010000030.1"/>
</dbReference>
<dbReference type="Proteomes" id="UP001165586">
    <property type="component" value="Unassembled WGS sequence"/>
</dbReference>
<protein>
    <recommendedName>
        <fullName evidence="3">NADH dehydrogenase subunit 5</fullName>
    </recommendedName>
</protein>
<name>A0ABT2H960_9MICO</name>
<keyword evidence="2" id="KW-1185">Reference proteome</keyword>